<dbReference type="PANTHER" id="PTHR42971:SF1">
    <property type="entry name" value="TRNA (CYTIDINE(34)-2'-O)-METHYLTRANSFERASE"/>
    <property type="match status" value="1"/>
</dbReference>
<comment type="catalytic activity">
    <reaction evidence="6">
        <text>5-carboxymethylaminomethyluridine(34) in tRNA(Leu) + S-adenosyl-L-methionine = 5-carboxymethylaminomethyl-2'-O-methyluridine(34) in tRNA(Leu) + S-adenosyl-L-homocysteine + H(+)</text>
        <dbReference type="Rhea" id="RHEA:43088"/>
        <dbReference type="Rhea" id="RHEA-COMP:10333"/>
        <dbReference type="Rhea" id="RHEA-COMP:10334"/>
        <dbReference type="ChEBI" id="CHEBI:15378"/>
        <dbReference type="ChEBI" id="CHEBI:57856"/>
        <dbReference type="ChEBI" id="CHEBI:59789"/>
        <dbReference type="ChEBI" id="CHEBI:74508"/>
        <dbReference type="ChEBI" id="CHEBI:74511"/>
        <dbReference type="EC" id="2.1.1.207"/>
    </reaction>
</comment>
<evidence type="ECO:0000256" key="6">
    <source>
        <dbReference type="HAMAP-Rule" id="MF_01885"/>
    </source>
</evidence>
<feature type="binding site" evidence="6 7">
    <location>
        <position position="129"/>
    </location>
    <ligand>
        <name>S-adenosyl-L-methionine</name>
        <dbReference type="ChEBI" id="CHEBI:59789"/>
    </ligand>
</feature>
<dbReference type="AlphaFoldDB" id="Q8EX40"/>
<evidence type="ECO:0000256" key="3">
    <source>
        <dbReference type="ARBA" id="ARBA00022679"/>
    </source>
</evidence>
<proteinExistence type="inferred from homology"/>
<feature type="binding site" evidence="6 7">
    <location>
        <position position="108"/>
    </location>
    <ligand>
        <name>S-adenosyl-L-methionine</name>
        <dbReference type="ChEBI" id="CHEBI:59789"/>
    </ligand>
</feature>
<dbReference type="FunCoup" id="Q8EX40">
    <property type="interactions" value="98"/>
</dbReference>
<dbReference type="STRING" id="272633.gene:10731101"/>
<keyword evidence="1 6" id="KW-0963">Cytoplasm</keyword>
<dbReference type="InterPro" id="IPR029026">
    <property type="entry name" value="tRNA_m1G_MTases_N"/>
</dbReference>
<gene>
    <name evidence="9" type="ordered locus">MYPE100</name>
</gene>
<keyword evidence="5 6" id="KW-0819">tRNA processing</keyword>
<evidence type="ECO:0000259" key="8">
    <source>
        <dbReference type="Pfam" id="PF00588"/>
    </source>
</evidence>
<evidence type="ECO:0000256" key="1">
    <source>
        <dbReference type="ARBA" id="ARBA00022490"/>
    </source>
</evidence>
<dbReference type="HOGENOM" id="CLU_110125_0_0_14"/>
<dbReference type="KEGG" id="mpe:MYPE100"/>
<evidence type="ECO:0000256" key="2">
    <source>
        <dbReference type="ARBA" id="ARBA00022603"/>
    </source>
</evidence>
<comment type="subcellular location">
    <subcellularLocation>
        <location evidence="6">Cytoplasm</location>
    </subcellularLocation>
</comment>
<dbReference type="SUPFAM" id="SSF75217">
    <property type="entry name" value="alpha/beta knot"/>
    <property type="match status" value="1"/>
</dbReference>
<dbReference type="eggNOG" id="COG0219">
    <property type="taxonomic scope" value="Bacteria"/>
</dbReference>
<sequence>MLNIVLFQPEIPENTGNISRTCVGFNATLHMIRPFGFILNDKRMKRAGLDYWDHLKRKEYDDWSDFESQNLVNKNSKVFLITKFADKSISNLTKDELTKDEEIFFVFGRETKGLTSEIMEKYKKFQLKIEMNSNIRSFNLSNSVAIVAFHYHFLTNFNDLK</sequence>
<dbReference type="CDD" id="cd18094">
    <property type="entry name" value="SpoU-like_TrmL"/>
    <property type="match status" value="1"/>
</dbReference>
<protein>
    <recommendedName>
        <fullName evidence="6">Putative tRNA (cytidine(34)-2'-O)-methyltransferase</fullName>
        <ecNumber evidence="6">2.1.1.207</ecNumber>
    </recommendedName>
    <alternativeName>
        <fullName evidence="6">tRNA (cytidine/uridine-2'-O-)-methyltransferase</fullName>
    </alternativeName>
</protein>
<evidence type="ECO:0000256" key="5">
    <source>
        <dbReference type="ARBA" id="ARBA00022694"/>
    </source>
</evidence>
<comment type="catalytic activity">
    <reaction evidence="6">
        <text>cytidine(34) in tRNA + S-adenosyl-L-methionine = 2'-O-methylcytidine(34) in tRNA + S-adenosyl-L-homocysteine + H(+)</text>
        <dbReference type="Rhea" id="RHEA:43084"/>
        <dbReference type="Rhea" id="RHEA-COMP:10331"/>
        <dbReference type="Rhea" id="RHEA-COMP:10332"/>
        <dbReference type="ChEBI" id="CHEBI:15378"/>
        <dbReference type="ChEBI" id="CHEBI:57856"/>
        <dbReference type="ChEBI" id="CHEBI:59789"/>
        <dbReference type="ChEBI" id="CHEBI:74495"/>
        <dbReference type="ChEBI" id="CHEBI:82748"/>
        <dbReference type="EC" id="2.1.1.207"/>
    </reaction>
</comment>
<evidence type="ECO:0000313" key="10">
    <source>
        <dbReference type="Proteomes" id="UP000002522"/>
    </source>
</evidence>
<evidence type="ECO:0000313" key="9">
    <source>
        <dbReference type="EMBL" id="BAC43800.1"/>
    </source>
</evidence>
<feature type="domain" description="tRNA/rRNA methyltransferase SpoU type" evidence="8">
    <location>
        <begin position="2"/>
        <end position="148"/>
    </location>
</feature>
<keyword evidence="2 6" id="KW-0489">Methyltransferase</keyword>
<dbReference type="InterPro" id="IPR029028">
    <property type="entry name" value="Alpha/beta_knot_MTases"/>
</dbReference>
<feature type="binding site" evidence="6 7">
    <location>
        <position position="81"/>
    </location>
    <ligand>
        <name>S-adenosyl-L-methionine</name>
        <dbReference type="ChEBI" id="CHEBI:59789"/>
    </ligand>
</feature>
<dbReference type="GO" id="GO:0141098">
    <property type="term" value="F:tRNA (cytidine(34)-2'-O)-methyltransferase activity"/>
    <property type="evidence" value="ECO:0007669"/>
    <property type="project" value="RHEA"/>
</dbReference>
<dbReference type="Proteomes" id="UP000002522">
    <property type="component" value="Chromosome"/>
</dbReference>
<dbReference type="Pfam" id="PF00588">
    <property type="entry name" value="SpoU_methylase"/>
    <property type="match status" value="1"/>
</dbReference>
<evidence type="ECO:0000256" key="4">
    <source>
        <dbReference type="ARBA" id="ARBA00022691"/>
    </source>
</evidence>
<keyword evidence="3 6" id="KW-0808">Transferase</keyword>
<dbReference type="InterPro" id="IPR016914">
    <property type="entry name" value="TrmL"/>
</dbReference>
<dbReference type="EC" id="2.1.1.207" evidence="6"/>
<organism evidence="9 10">
    <name type="scientific">Malacoplasma penetrans (strain HF-2)</name>
    <name type="common">Mycoplasma penetrans</name>
    <dbReference type="NCBI Taxonomy" id="272633"/>
    <lineage>
        <taxon>Bacteria</taxon>
        <taxon>Bacillati</taxon>
        <taxon>Mycoplasmatota</taxon>
        <taxon>Mycoplasmoidales</taxon>
        <taxon>Mycoplasmoidaceae</taxon>
        <taxon>Malacoplasma</taxon>
    </lineage>
</organism>
<dbReference type="PIRSF" id="PIRSF029256">
    <property type="entry name" value="SpoU_TrmH_prd"/>
    <property type="match status" value="1"/>
</dbReference>
<keyword evidence="4 6" id="KW-0949">S-adenosyl-L-methionine</keyword>
<name>Q8EX40_MALP2</name>
<dbReference type="GO" id="GO:0005737">
    <property type="term" value="C:cytoplasm"/>
    <property type="evidence" value="ECO:0007669"/>
    <property type="project" value="UniProtKB-SubCell"/>
</dbReference>
<dbReference type="GO" id="GO:0141102">
    <property type="term" value="F:tRNA (5-carboxymethylaminomethyluridine(34)-2'-O)-methyltransferase activity"/>
    <property type="evidence" value="ECO:0007669"/>
    <property type="project" value="RHEA"/>
</dbReference>
<dbReference type="Gene3D" id="3.40.1280.10">
    <property type="match status" value="1"/>
</dbReference>
<dbReference type="PANTHER" id="PTHR42971">
    <property type="entry name" value="TRNA (CYTIDINE(34)-2'-O)-METHYLTRANSFERASE"/>
    <property type="match status" value="1"/>
</dbReference>
<dbReference type="GO" id="GO:0002130">
    <property type="term" value="P:wobble position ribose methylation"/>
    <property type="evidence" value="ECO:0007669"/>
    <property type="project" value="TreeGrafter"/>
</dbReference>
<reference evidence="9 10" key="1">
    <citation type="journal article" date="2002" name="Nucleic Acids Res.">
        <title>The complete genomic sequence of Mycoplasma penetrans, an intracellular bacterial pathogen in humans.</title>
        <authorList>
            <person name="Sasaki Y."/>
            <person name="Ishikawa J."/>
            <person name="Yamashita A."/>
            <person name="Oshima K."/>
            <person name="Kenri T."/>
            <person name="Furuya K."/>
            <person name="Yoshino C."/>
            <person name="Horino A."/>
            <person name="Shiba T."/>
            <person name="Sasaki T."/>
            <person name="Hattori M."/>
        </authorList>
    </citation>
    <scope>NUCLEOTIDE SEQUENCE [LARGE SCALE GENOMIC DNA]</scope>
    <source>
        <strain evidence="9 10">HF-2</strain>
    </source>
</reference>
<accession>Q8EX40</accession>
<dbReference type="InParanoid" id="Q8EX40"/>
<dbReference type="InterPro" id="IPR001537">
    <property type="entry name" value="SpoU_MeTrfase"/>
</dbReference>
<keyword evidence="10" id="KW-1185">Reference proteome</keyword>
<evidence type="ECO:0000256" key="7">
    <source>
        <dbReference type="PIRSR" id="PIRSR029256-1"/>
    </source>
</evidence>
<dbReference type="HAMAP" id="MF_01885">
    <property type="entry name" value="tRNA_methyltr_TrmL"/>
    <property type="match status" value="1"/>
</dbReference>
<comment type="function">
    <text evidence="6">Could methylate the ribose at the nucleotide 34 wobble position in tRNA.</text>
</comment>
<dbReference type="RefSeq" id="WP_011076836.1">
    <property type="nucleotide sequence ID" value="NC_004432.1"/>
</dbReference>
<feature type="binding site" evidence="6 7">
    <location>
        <position position="137"/>
    </location>
    <ligand>
        <name>S-adenosyl-L-methionine</name>
        <dbReference type="ChEBI" id="CHEBI:59789"/>
    </ligand>
</feature>
<comment type="similarity">
    <text evidence="6">Belongs to the class IV-like SAM-binding methyltransferase superfamily. RNA methyltransferase TrmH family. TrmL subfamily.</text>
</comment>
<dbReference type="GO" id="GO:0003723">
    <property type="term" value="F:RNA binding"/>
    <property type="evidence" value="ECO:0007669"/>
    <property type="project" value="InterPro"/>
</dbReference>
<dbReference type="EMBL" id="BA000026">
    <property type="protein sequence ID" value="BAC43800.1"/>
    <property type="molecule type" value="Genomic_DNA"/>
</dbReference>